<evidence type="ECO:0000259" key="1">
    <source>
        <dbReference type="Pfam" id="PF17921"/>
    </source>
</evidence>
<keyword evidence="3" id="KW-1185">Reference proteome</keyword>
<accession>A0AAV3RE14</accession>
<name>A0AAV3RE14_LITER</name>
<dbReference type="InterPro" id="IPR041588">
    <property type="entry name" value="Integrase_H2C2"/>
</dbReference>
<evidence type="ECO:0000313" key="3">
    <source>
        <dbReference type="Proteomes" id="UP001454036"/>
    </source>
</evidence>
<dbReference type="Proteomes" id="UP001454036">
    <property type="component" value="Unassembled WGS sequence"/>
</dbReference>
<reference evidence="2 3" key="1">
    <citation type="submission" date="2024-01" db="EMBL/GenBank/DDBJ databases">
        <title>The complete chloroplast genome sequence of Lithospermum erythrorhizon: insights into the phylogenetic relationship among Boraginaceae species and the maternal lineages of purple gromwells.</title>
        <authorList>
            <person name="Okada T."/>
            <person name="Watanabe K."/>
        </authorList>
    </citation>
    <scope>NUCLEOTIDE SEQUENCE [LARGE SCALE GENOMIC DNA]</scope>
</reference>
<organism evidence="2 3">
    <name type="scientific">Lithospermum erythrorhizon</name>
    <name type="common">Purple gromwell</name>
    <name type="synonym">Lithospermum officinale var. erythrorhizon</name>
    <dbReference type="NCBI Taxonomy" id="34254"/>
    <lineage>
        <taxon>Eukaryota</taxon>
        <taxon>Viridiplantae</taxon>
        <taxon>Streptophyta</taxon>
        <taxon>Embryophyta</taxon>
        <taxon>Tracheophyta</taxon>
        <taxon>Spermatophyta</taxon>
        <taxon>Magnoliopsida</taxon>
        <taxon>eudicotyledons</taxon>
        <taxon>Gunneridae</taxon>
        <taxon>Pentapetalae</taxon>
        <taxon>asterids</taxon>
        <taxon>lamiids</taxon>
        <taxon>Boraginales</taxon>
        <taxon>Boraginaceae</taxon>
        <taxon>Boraginoideae</taxon>
        <taxon>Lithospermeae</taxon>
        <taxon>Lithospermum</taxon>
    </lineage>
</organism>
<dbReference type="AlphaFoldDB" id="A0AAV3RE14"/>
<gene>
    <name evidence="2" type="ORF">LIER_27562</name>
</gene>
<feature type="domain" description="Integrase zinc-binding" evidence="1">
    <location>
        <begin position="37"/>
        <end position="81"/>
    </location>
</feature>
<evidence type="ECO:0000313" key="2">
    <source>
        <dbReference type="EMBL" id="GAA0174105.1"/>
    </source>
</evidence>
<protein>
    <recommendedName>
        <fullName evidence="1">Integrase zinc-binding domain-containing protein</fullName>
    </recommendedName>
</protein>
<dbReference type="EMBL" id="BAABME010008909">
    <property type="protein sequence ID" value="GAA0174105.1"/>
    <property type="molecule type" value="Genomic_DNA"/>
</dbReference>
<comment type="caution">
    <text evidence="2">The sequence shown here is derived from an EMBL/GenBank/DDBJ whole genome shotgun (WGS) entry which is preliminary data.</text>
</comment>
<proteinExistence type="predicted"/>
<sequence>MKLKDDALEGKKQGFKVDDDGTSRFGTRLCVPSDEGSKNEIMAKAHCTPYSIHQGGTKMYRYPRESFWWNDMKRETAKYVST</sequence>
<dbReference type="Pfam" id="PF17921">
    <property type="entry name" value="Integrase_H2C2"/>
    <property type="match status" value="1"/>
</dbReference>
<dbReference type="Gene3D" id="1.10.340.70">
    <property type="match status" value="1"/>
</dbReference>